<reference evidence="2 3" key="1">
    <citation type="submission" date="2020-07" db="EMBL/GenBank/DDBJ databases">
        <title>Comparative genomics of pyrophilous fungi reveals a link between fire events and developmental genes.</title>
        <authorList>
            <consortium name="DOE Joint Genome Institute"/>
            <person name="Steindorff A.S."/>
            <person name="Carver A."/>
            <person name="Calhoun S."/>
            <person name="Stillman K."/>
            <person name="Liu H."/>
            <person name="Lipzen A."/>
            <person name="Pangilinan J."/>
            <person name="Labutti K."/>
            <person name="Bruns T.D."/>
            <person name="Grigoriev I.V."/>
        </authorList>
    </citation>
    <scope>NUCLEOTIDE SEQUENCE [LARGE SCALE GENOMIC DNA]</scope>
    <source>
        <strain evidence="2 3">CBS 144469</strain>
    </source>
</reference>
<proteinExistence type="predicted"/>
<dbReference type="PROSITE" id="PS50181">
    <property type="entry name" value="FBOX"/>
    <property type="match status" value="1"/>
</dbReference>
<evidence type="ECO:0000313" key="3">
    <source>
        <dbReference type="Proteomes" id="UP000521943"/>
    </source>
</evidence>
<name>A0A8H6I019_9AGAR</name>
<dbReference type="Gene3D" id="3.80.10.10">
    <property type="entry name" value="Ribonuclease Inhibitor"/>
    <property type="match status" value="1"/>
</dbReference>
<organism evidence="2 3">
    <name type="scientific">Ephemerocybe angulata</name>
    <dbReference type="NCBI Taxonomy" id="980116"/>
    <lineage>
        <taxon>Eukaryota</taxon>
        <taxon>Fungi</taxon>
        <taxon>Dikarya</taxon>
        <taxon>Basidiomycota</taxon>
        <taxon>Agaricomycotina</taxon>
        <taxon>Agaricomycetes</taxon>
        <taxon>Agaricomycetidae</taxon>
        <taxon>Agaricales</taxon>
        <taxon>Agaricineae</taxon>
        <taxon>Psathyrellaceae</taxon>
        <taxon>Ephemerocybe</taxon>
    </lineage>
</organism>
<keyword evidence="3" id="KW-1185">Reference proteome</keyword>
<protein>
    <recommendedName>
        <fullName evidence="1">F-box domain-containing protein</fullName>
    </recommendedName>
</protein>
<dbReference type="InterPro" id="IPR036047">
    <property type="entry name" value="F-box-like_dom_sf"/>
</dbReference>
<dbReference type="InterPro" id="IPR032675">
    <property type="entry name" value="LRR_dom_sf"/>
</dbReference>
<dbReference type="SUPFAM" id="SSF81383">
    <property type="entry name" value="F-box domain"/>
    <property type="match status" value="1"/>
</dbReference>
<dbReference type="Proteomes" id="UP000521943">
    <property type="component" value="Unassembled WGS sequence"/>
</dbReference>
<dbReference type="OrthoDB" id="3266451at2759"/>
<dbReference type="Gene3D" id="1.20.1280.50">
    <property type="match status" value="1"/>
</dbReference>
<feature type="domain" description="F-box" evidence="1">
    <location>
        <begin position="74"/>
        <end position="129"/>
    </location>
</feature>
<sequence length="548" mass="60021">MSFPIPLSATSLSSSYVDSFQASFHPLLSSNSTPSQCQADFVNEHLGELTRQVKSYKTLIKALDAQRRICLSILSPLRRIPLEILGEIFKLVVPFYLHALDRVMLGNLGRVCRRWRDALLNTPSVWRGLVMGPCTCGARSSYEAARVHDEDYAKISTWYKRAGGSPKALIYSASSPRCDCVRGGSCQAVHPLVTRLLKEGPALDHITLQVSSTACFRKWVAAVGGFSSGTGAGLTQHFLRSFSLEFVDDVHHPWDDELESNDSVFNLLPTVPTLGIHLPSCGDAFDAVEDAASWPIRIPAPVLGQLTTLGLRWDWGGVGLLGVLAQCPALEGLTIDLSFSEPYAGQASTSPLALPRLKTFRLRMGGLCVLERLLMPSLTSLDLELNIDRHETLEVSERLKRFLVASDLLGSLQYLRICELVGAPGAVEIALPTLSALEHLVLDSSTACGYHLGEPGSLRRGPDQGAHNLPALRHLELLNLKRSRHTMLSEALYLKRGGLLGRCLITVSYAKEVQASEADLRTRLRAVRGNLLSVQVVPSVDYEGDRRQ</sequence>
<evidence type="ECO:0000313" key="2">
    <source>
        <dbReference type="EMBL" id="KAF6756131.1"/>
    </source>
</evidence>
<gene>
    <name evidence="2" type="ORF">DFP72DRAFT_1066947</name>
</gene>
<dbReference type="AlphaFoldDB" id="A0A8H6I019"/>
<evidence type="ECO:0000259" key="1">
    <source>
        <dbReference type="PROSITE" id="PS50181"/>
    </source>
</evidence>
<accession>A0A8H6I019</accession>
<dbReference type="EMBL" id="JACGCI010000027">
    <property type="protein sequence ID" value="KAF6756131.1"/>
    <property type="molecule type" value="Genomic_DNA"/>
</dbReference>
<dbReference type="Pfam" id="PF12937">
    <property type="entry name" value="F-box-like"/>
    <property type="match status" value="1"/>
</dbReference>
<dbReference type="InterPro" id="IPR001810">
    <property type="entry name" value="F-box_dom"/>
</dbReference>
<comment type="caution">
    <text evidence="2">The sequence shown here is derived from an EMBL/GenBank/DDBJ whole genome shotgun (WGS) entry which is preliminary data.</text>
</comment>